<keyword evidence="3" id="KW-0813">Transport</keyword>
<evidence type="ECO:0000313" key="10">
    <source>
        <dbReference type="Proteomes" id="UP000799750"/>
    </source>
</evidence>
<dbReference type="GO" id="GO:0012505">
    <property type="term" value="C:endomembrane system"/>
    <property type="evidence" value="ECO:0007669"/>
    <property type="project" value="UniProtKB-SubCell"/>
</dbReference>
<feature type="transmembrane region" description="Helical" evidence="7">
    <location>
        <begin position="99"/>
        <end position="117"/>
    </location>
</feature>
<dbReference type="InterPro" id="IPR020846">
    <property type="entry name" value="MFS_dom"/>
</dbReference>
<comment type="subcellular location">
    <subcellularLocation>
        <location evidence="1">Endomembrane system</location>
        <topology evidence="1">Multi-pass membrane protein</topology>
    </subcellularLocation>
</comment>
<dbReference type="PANTHER" id="PTHR23514:SF3">
    <property type="entry name" value="BYPASS OF STOP CODON PROTEIN 6"/>
    <property type="match status" value="1"/>
</dbReference>
<dbReference type="EMBL" id="MU004194">
    <property type="protein sequence ID" value="KAF2492467.1"/>
    <property type="molecule type" value="Genomic_DNA"/>
</dbReference>
<keyword evidence="5 7" id="KW-1133">Transmembrane helix</keyword>
<feature type="transmembrane region" description="Helical" evidence="7">
    <location>
        <begin position="159"/>
        <end position="182"/>
    </location>
</feature>
<dbReference type="OrthoDB" id="413079at2759"/>
<dbReference type="GO" id="GO:0022857">
    <property type="term" value="F:transmembrane transporter activity"/>
    <property type="evidence" value="ECO:0007669"/>
    <property type="project" value="InterPro"/>
</dbReference>
<evidence type="ECO:0000256" key="2">
    <source>
        <dbReference type="ARBA" id="ARBA00008335"/>
    </source>
</evidence>
<organism evidence="9 10">
    <name type="scientific">Lophium mytilinum</name>
    <dbReference type="NCBI Taxonomy" id="390894"/>
    <lineage>
        <taxon>Eukaryota</taxon>
        <taxon>Fungi</taxon>
        <taxon>Dikarya</taxon>
        <taxon>Ascomycota</taxon>
        <taxon>Pezizomycotina</taxon>
        <taxon>Dothideomycetes</taxon>
        <taxon>Pleosporomycetidae</taxon>
        <taxon>Mytilinidiales</taxon>
        <taxon>Mytilinidiaceae</taxon>
        <taxon>Lophium</taxon>
    </lineage>
</organism>
<dbReference type="PROSITE" id="PS50850">
    <property type="entry name" value="MFS"/>
    <property type="match status" value="1"/>
</dbReference>
<dbReference type="Pfam" id="PF07690">
    <property type="entry name" value="MFS_1"/>
    <property type="match status" value="2"/>
</dbReference>
<feature type="transmembrane region" description="Helical" evidence="7">
    <location>
        <begin position="283"/>
        <end position="302"/>
    </location>
</feature>
<evidence type="ECO:0000259" key="8">
    <source>
        <dbReference type="PROSITE" id="PS50850"/>
    </source>
</evidence>
<evidence type="ECO:0000256" key="1">
    <source>
        <dbReference type="ARBA" id="ARBA00004127"/>
    </source>
</evidence>
<feature type="transmembrane region" description="Helical" evidence="7">
    <location>
        <begin position="332"/>
        <end position="354"/>
    </location>
</feature>
<dbReference type="AlphaFoldDB" id="A0A6A6QNJ1"/>
<evidence type="ECO:0000313" key="9">
    <source>
        <dbReference type="EMBL" id="KAF2492467.1"/>
    </source>
</evidence>
<dbReference type="FunFam" id="1.20.1250.20:FF:000286">
    <property type="entry name" value="MFS efflux transporter"/>
    <property type="match status" value="1"/>
</dbReference>
<proteinExistence type="inferred from homology"/>
<dbReference type="SUPFAM" id="SSF103473">
    <property type="entry name" value="MFS general substrate transporter"/>
    <property type="match status" value="1"/>
</dbReference>
<dbReference type="InterPro" id="IPR051788">
    <property type="entry name" value="MFS_Transporter"/>
</dbReference>
<accession>A0A6A6QNJ1</accession>
<protein>
    <submittedName>
        <fullName evidence="9">MFS general substrate transporter</fullName>
    </submittedName>
</protein>
<feature type="transmembrane region" description="Helical" evidence="7">
    <location>
        <begin position="68"/>
        <end position="87"/>
    </location>
</feature>
<comment type="similarity">
    <text evidence="2">Belongs to the major facilitator superfamily.</text>
</comment>
<keyword evidence="6 7" id="KW-0472">Membrane</keyword>
<keyword evidence="10" id="KW-1185">Reference proteome</keyword>
<evidence type="ECO:0000256" key="6">
    <source>
        <dbReference type="ARBA" id="ARBA00023136"/>
    </source>
</evidence>
<evidence type="ECO:0000256" key="7">
    <source>
        <dbReference type="SAM" id="Phobius"/>
    </source>
</evidence>
<feature type="transmembrane region" description="Helical" evidence="7">
    <location>
        <begin position="37"/>
        <end position="56"/>
    </location>
</feature>
<feature type="domain" description="Major facilitator superfamily (MFS) profile" evidence="8">
    <location>
        <begin position="34"/>
        <end position="416"/>
    </location>
</feature>
<feature type="transmembrane region" description="Helical" evidence="7">
    <location>
        <begin position="123"/>
        <end position="147"/>
    </location>
</feature>
<feature type="transmembrane region" description="Helical" evidence="7">
    <location>
        <begin position="309"/>
        <end position="326"/>
    </location>
</feature>
<feature type="transmembrane region" description="Helical" evidence="7">
    <location>
        <begin position="238"/>
        <end position="263"/>
    </location>
</feature>
<feature type="transmembrane region" description="Helical" evidence="7">
    <location>
        <begin position="386"/>
        <end position="412"/>
    </location>
</feature>
<sequence length="441" mass="47309">MIPNTPSEESSLLENSDCATHDAAHHVSPHIAWRVGAAMYSFIVLGLFQSSIGVMLQPLSQHYSLGDLHVSFIFIVGPLGYVIAAQSSDFVHCKWGQRGIAILAPLLHILGALGIAVHPPFGIVLVAFAAVAMGAGFLDGSWCAWAASGSMANTVSGMLQAAYSVGAAAGPILAGNLLPAWHKPWYDWYYILVVISVVELFILFFAFRHENASKYRNEKHTEAVSTRRKINPKAMFKYLATWFISLYFLAEVGTETAISGWIVSFMTRHQNATPNVASNASGGFWGGMAVGRLTLGVVTDRLGVGRATIIYFLITIAFQVGFAFVHVPIASIVFMTLIGFFMGPMFASGVVMLTRLLPAELHVAGVSFTASAGQVGAALLPFGIGAFIQALGIGIFPFAVVILSILALLAWVPVTRQLPVIPSPSPIEDYIGEEDNDPLLQ</sequence>
<keyword evidence="4 7" id="KW-0812">Transmembrane</keyword>
<reference evidence="9" key="1">
    <citation type="journal article" date="2020" name="Stud. Mycol.">
        <title>101 Dothideomycetes genomes: a test case for predicting lifestyles and emergence of pathogens.</title>
        <authorList>
            <person name="Haridas S."/>
            <person name="Albert R."/>
            <person name="Binder M."/>
            <person name="Bloem J."/>
            <person name="Labutti K."/>
            <person name="Salamov A."/>
            <person name="Andreopoulos B."/>
            <person name="Baker S."/>
            <person name="Barry K."/>
            <person name="Bills G."/>
            <person name="Bluhm B."/>
            <person name="Cannon C."/>
            <person name="Castanera R."/>
            <person name="Culley D."/>
            <person name="Daum C."/>
            <person name="Ezra D."/>
            <person name="Gonzalez J."/>
            <person name="Henrissat B."/>
            <person name="Kuo A."/>
            <person name="Liang C."/>
            <person name="Lipzen A."/>
            <person name="Lutzoni F."/>
            <person name="Magnuson J."/>
            <person name="Mondo S."/>
            <person name="Nolan M."/>
            <person name="Ohm R."/>
            <person name="Pangilinan J."/>
            <person name="Park H.-J."/>
            <person name="Ramirez L."/>
            <person name="Alfaro M."/>
            <person name="Sun H."/>
            <person name="Tritt A."/>
            <person name="Yoshinaga Y."/>
            <person name="Zwiers L.-H."/>
            <person name="Turgeon B."/>
            <person name="Goodwin S."/>
            <person name="Spatafora J."/>
            <person name="Crous P."/>
            <person name="Grigoriev I."/>
        </authorList>
    </citation>
    <scope>NUCLEOTIDE SEQUENCE</scope>
    <source>
        <strain evidence="9">CBS 269.34</strain>
    </source>
</reference>
<name>A0A6A6QNJ1_9PEZI</name>
<dbReference type="GO" id="GO:0016020">
    <property type="term" value="C:membrane"/>
    <property type="evidence" value="ECO:0007669"/>
    <property type="project" value="TreeGrafter"/>
</dbReference>
<feature type="transmembrane region" description="Helical" evidence="7">
    <location>
        <begin position="361"/>
        <end position="380"/>
    </location>
</feature>
<evidence type="ECO:0000256" key="3">
    <source>
        <dbReference type="ARBA" id="ARBA00022448"/>
    </source>
</evidence>
<dbReference type="Proteomes" id="UP000799750">
    <property type="component" value="Unassembled WGS sequence"/>
</dbReference>
<gene>
    <name evidence="9" type="ORF">BU16DRAFT_515452</name>
</gene>
<evidence type="ECO:0000256" key="4">
    <source>
        <dbReference type="ARBA" id="ARBA00022692"/>
    </source>
</evidence>
<evidence type="ECO:0000256" key="5">
    <source>
        <dbReference type="ARBA" id="ARBA00022989"/>
    </source>
</evidence>
<dbReference type="InterPro" id="IPR011701">
    <property type="entry name" value="MFS"/>
</dbReference>
<feature type="transmembrane region" description="Helical" evidence="7">
    <location>
        <begin position="188"/>
        <end position="207"/>
    </location>
</feature>
<dbReference type="InterPro" id="IPR036259">
    <property type="entry name" value="MFS_trans_sf"/>
</dbReference>
<dbReference type="Gene3D" id="1.20.1250.20">
    <property type="entry name" value="MFS general substrate transporter like domains"/>
    <property type="match status" value="2"/>
</dbReference>
<dbReference type="PANTHER" id="PTHR23514">
    <property type="entry name" value="BYPASS OF STOP CODON PROTEIN 6"/>
    <property type="match status" value="1"/>
</dbReference>